<name>A0A1G2RTW1_9BACT</name>
<gene>
    <name evidence="2" type="ORF">A3J30_00965</name>
</gene>
<protein>
    <recommendedName>
        <fullName evidence="1">DUF6922 domain-containing protein</fullName>
    </recommendedName>
</protein>
<reference evidence="2 3" key="1">
    <citation type="journal article" date="2016" name="Nat. Commun.">
        <title>Thousands of microbial genomes shed light on interconnected biogeochemical processes in an aquifer system.</title>
        <authorList>
            <person name="Anantharaman K."/>
            <person name="Brown C.T."/>
            <person name="Hug L.A."/>
            <person name="Sharon I."/>
            <person name="Castelle C.J."/>
            <person name="Probst A.J."/>
            <person name="Thomas B.C."/>
            <person name="Singh A."/>
            <person name="Wilkins M.J."/>
            <person name="Karaoz U."/>
            <person name="Brodie E.L."/>
            <person name="Williams K.H."/>
            <person name="Hubbard S.S."/>
            <person name="Banfield J.F."/>
        </authorList>
    </citation>
    <scope>NUCLEOTIDE SEQUENCE [LARGE SCALE GENOMIC DNA]</scope>
</reference>
<sequence length="110" mass="12790">MENLHTSNVPGWFQKFYWWGDSSRIDAERDKKIIIVQLINHGAWGHWEWLLQTYKKENLKKIIQEIPASEFRAGALKLISLLLGIKQMKYASRSDYIKAKRNSQKAAGSA</sequence>
<evidence type="ECO:0000259" key="1">
    <source>
        <dbReference type="Pfam" id="PF21956"/>
    </source>
</evidence>
<feature type="domain" description="DUF6922" evidence="1">
    <location>
        <begin position="15"/>
        <end position="63"/>
    </location>
</feature>
<dbReference type="Pfam" id="PF21956">
    <property type="entry name" value="DUF6922"/>
    <property type="match status" value="1"/>
</dbReference>
<dbReference type="AlphaFoldDB" id="A0A1G2RTW1"/>
<dbReference type="Proteomes" id="UP000178222">
    <property type="component" value="Unassembled WGS sequence"/>
</dbReference>
<dbReference type="InterPro" id="IPR053830">
    <property type="entry name" value="DUF6922"/>
</dbReference>
<dbReference type="EMBL" id="MHUL01000036">
    <property type="protein sequence ID" value="OHA76283.1"/>
    <property type="molecule type" value="Genomic_DNA"/>
</dbReference>
<organism evidence="2 3">
    <name type="scientific">Candidatus Wildermuthbacteria bacterium RIFCSPLOWO2_02_FULL_47_9c</name>
    <dbReference type="NCBI Taxonomy" id="1802466"/>
    <lineage>
        <taxon>Bacteria</taxon>
        <taxon>Candidatus Wildermuthiibacteriota</taxon>
    </lineage>
</organism>
<accession>A0A1G2RTW1</accession>
<evidence type="ECO:0000313" key="3">
    <source>
        <dbReference type="Proteomes" id="UP000178222"/>
    </source>
</evidence>
<comment type="caution">
    <text evidence="2">The sequence shown here is derived from an EMBL/GenBank/DDBJ whole genome shotgun (WGS) entry which is preliminary data.</text>
</comment>
<proteinExistence type="predicted"/>
<evidence type="ECO:0000313" key="2">
    <source>
        <dbReference type="EMBL" id="OHA76283.1"/>
    </source>
</evidence>